<dbReference type="AlphaFoldDB" id="A0A1Q8YEF6"/>
<feature type="binding site" evidence="7">
    <location>
        <position position="190"/>
    </location>
    <ligand>
        <name>Mg(2+)</name>
        <dbReference type="ChEBI" id="CHEBI:18420"/>
    </ligand>
</feature>
<evidence type="ECO:0000256" key="3">
    <source>
        <dbReference type="ARBA" id="ARBA00022842"/>
    </source>
</evidence>
<name>A0A1Q8YEF6_9BURK</name>
<dbReference type="SFLD" id="SFLDF00009">
    <property type="entry name" value="o-succinylbenzoate_synthase"/>
    <property type="match status" value="1"/>
</dbReference>
<feature type="binding site" evidence="6">
    <location>
        <position position="323"/>
    </location>
    <ligand>
        <name>substrate</name>
    </ligand>
</feature>
<feature type="active site" description="Proton acceptor; specific for (R)-substrate epimerization" evidence="5">
    <location>
        <position position="161"/>
    </location>
</feature>
<feature type="binding site" evidence="6">
    <location>
        <position position="321"/>
    </location>
    <ligand>
        <name>substrate</name>
    </ligand>
</feature>
<evidence type="ECO:0000256" key="8">
    <source>
        <dbReference type="RuleBase" id="RU366006"/>
    </source>
</evidence>
<dbReference type="EC" id="5.1.1.-" evidence="8"/>
<gene>
    <name evidence="10" type="ORF">BLL52_2481</name>
</gene>
<dbReference type="SUPFAM" id="SSF54826">
    <property type="entry name" value="Enolase N-terminal domain-like"/>
    <property type="match status" value="1"/>
</dbReference>
<dbReference type="PANTHER" id="PTHR48073:SF2">
    <property type="entry name" value="O-SUCCINYLBENZOATE SYNTHASE"/>
    <property type="match status" value="1"/>
</dbReference>
<feature type="binding site" evidence="6">
    <location>
        <position position="159"/>
    </location>
    <ligand>
        <name>substrate</name>
    </ligand>
</feature>
<reference evidence="10 11" key="1">
    <citation type="submission" date="2017-01" db="EMBL/GenBank/DDBJ databases">
        <title>Genome sequence of Rhodoferax antarcticus ANT.BR, a psychrophilic purple nonsulfur bacterium from an Antarctic microbial mat.</title>
        <authorList>
            <person name="Baker J."/>
            <person name="Riester C."/>
            <person name="Skinner B."/>
            <person name="Newell A."/>
            <person name="Swingley W."/>
            <person name="Madigan M."/>
            <person name="Jung D."/>
            <person name="Asao M."/>
            <person name="Chen M."/>
            <person name="Loughlin P."/>
            <person name="Pan H."/>
            <person name="Lin S."/>
            <person name="Li N."/>
            <person name="Shaw J."/>
            <person name="Prado M."/>
            <person name="Sherman C."/>
            <person name="Li X."/>
            <person name="Tang J."/>
            <person name="Blankenship R."/>
            <person name="Zhao T."/>
            <person name="Touchman J."/>
            <person name="Sattley M."/>
        </authorList>
    </citation>
    <scope>NUCLEOTIDE SEQUENCE [LARGE SCALE GENOMIC DNA]</scope>
    <source>
        <strain evidence="10 11">ANT.BR</strain>
    </source>
</reference>
<feature type="binding site" evidence="6">
    <location>
        <position position="134"/>
    </location>
    <ligand>
        <name>substrate</name>
    </ligand>
</feature>
<feature type="binding site" evidence="7">
    <location>
        <position position="218"/>
    </location>
    <ligand>
        <name>Mg(2+)</name>
        <dbReference type="ChEBI" id="CHEBI:18420"/>
    </ligand>
</feature>
<evidence type="ECO:0000256" key="7">
    <source>
        <dbReference type="PIRSR" id="PIRSR634603-3"/>
    </source>
</evidence>
<dbReference type="InterPro" id="IPR029065">
    <property type="entry name" value="Enolase_C-like"/>
</dbReference>
<feature type="binding site" evidence="7">
    <location>
        <position position="243"/>
    </location>
    <ligand>
        <name>Mg(2+)</name>
        <dbReference type="ChEBI" id="CHEBI:18420"/>
    </ligand>
</feature>
<evidence type="ECO:0000313" key="10">
    <source>
        <dbReference type="EMBL" id="OLP06250.1"/>
    </source>
</evidence>
<dbReference type="RefSeq" id="WP_075586728.1">
    <property type="nucleotide sequence ID" value="NZ_MSYM01000013.1"/>
</dbReference>
<dbReference type="SFLD" id="SFLDS00001">
    <property type="entry name" value="Enolase"/>
    <property type="match status" value="1"/>
</dbReference>
<dbReference type="GO" id="GO:0006518">
    <property type="term" value="P:peptide metabolic process"/>
    <property type="evidence" value="ECO:0007669"/>
    <property type="project" value="UniProtKB-ARBA"/>
</dbReference>
<dbReference type="Proteomes" id="UP000185911">
    <property type="component" value="Unassembled WGS sequence"/>
</dbReference>
<dbReference type="PANTHER" id="PTHR48073">
    <property type="entry name" value="O-SUCCINYLBENZOATE SYNTHASE-RELATED"/>
    <property type="match status" value="1"/>
</dbReference>
<protein>
    <recommendedName>
        <fullName evidence="8">Dipeptide epimerase</fullName>
        <ecNumber evidence="8">5.1.1.-</ecNumber>
    </recommendedName>
</protein>
<dbReference type="InterPro" id="IPR036849">
    <property type="entry name" value="Enolase-like_C_sf"/>
</dbReference>
<evidence type="ECO:0000256" key="6">
    <source>
        <dbReference type="PIRSR" id="PIRSR634603-2"/>
    </source>
</evidence>
<evidence type="ECO:0000313" key="11">
    <source>
        <dbReference type="Proteomes" id="UP000185911"/>
    </source>
</evidence>
<dbReference type="Pfam" id="PF02746">
    <property type="entry name" value="MR_MLE_N"/>
    <property type="match status" value="1"/>
</dbReference>
<dbReference type="GO" id="GO:0016855">
    <property type="term" value="F:racemase and epimerase activity, acting on amino acids and derivatives"/>
    <property type="evidence" value="ECO:0007669"/>
    <property type="project" value="UniProtKB-UniRule"/>
</dbReference>
<dbReference type="SFLD" id="SFLDG00180">
    <property type="entry name" value="muconate_cycloisomerase"/>
    <property type="match status" value="1"/>
</dbReference>
<feature type="binding site" evidence="6">
    <location>
        <position position="24"/>
    </location>
    <ligand>
        <name>substrate</name>
    </ligand>
</feature>
<evidence type="ECO:0000256" key="2">
    <source>
        <dbReference type="ARBA" id="ARBA00022723"/>
    </source>
</evidence>
<dbReference type="SMART" id="SM00922">
    <property type="entry name" value="MR_MLE"/>
    <property type="match status" value="1"/>
</dbReference>
<feature type="binding site" evidence="6">
    <location>
        <position position="295"/>
    </location>
    <ligand>
        <name>substrate</name>
    </ligand>
</feature>
<keyword evidence="2 7" id="KW-0479">Metal-binding</keyword>
<sequence>MLIKRITVGEIKVPLKVAFKTAVRNVNEVHDLVISIETDTGLTGYGEAPATAAITGDMLGSMRAALDLIAPRLLGKRLQDFNALLRTLHKHVAQHRSLKAALEIALYDLRAQAMGVPLYQLLGGGDPQLKTDITISVNDAAVMVKDAQRAVAEGFDCLKIKLGGHTWQDDVDSVLAIERAVGPHVALRLDANQGWTPKHAVLVIQAIERAGVALELVEQPVPAGDLAGLKFVTDHTLTPILADEAVFSARQALQILAIGGADVINIKLMKTGGISQAIEVANLARLHFKTCMVGCMLEAAISVTAAAHFAVAFDDVVSYIDLDGPQLCATSAVEGGMGMDGPWITLPDAPGLGITAVHGLTNVKVFDV</sequence>
<dbReference type="Pfam" id="PF13378">
    <property type="entry name" value="MR_MLE_C"/>
    <property type="match status" value="1"/>
</dbReference>
<dbReference type="InterPro" id="IPR029017">
    <property type="entry name" value="Enolase-like_N"/>
</dbReference>
<dbReference type="Gene3D" id="3.30.390.10">
    <property type="entry name" value="Enolase-like, N-terminal domain"/>
    <property type="match status" value="1"/>
</dbReference>
<dbReference type="InterPro" id="IPR013342">
    <property type="entry name" value="Mandelate_racemase_C"/>
</dbReference>
<dbReference type="InterPro" id="IPR034603">
    <property type="entry name" value="Dipeptide_epimerase"/>
</dbReference>
<dbReference type="Gene3D" id="3.20.20.120">
    <property type="entry name" value="Enolase-like C-terminal domain"/>
    <property type="match status" value="1"/>
</dbReference>
<evidence type="ECO:0000256" key="1">
    <source>
        <dbReference type="ARBA" id="ARBA00008031"/>
    </source>
</evidence>
<comment type="similarity">
    <text evidence="1 8">Belongs to the mandelate racemase/muconate lactonizing enzyme family.</text>
</comment>
<dbReference type="GO" id="GO:0046872">
    <property type="term" value="F:metal ion binding"/>
    <property type="evidence" value="ECO:0007669"/>
    <property type="project" value="UniProtKB-KW"/>
</dbReference>
<proteinExistence type="inferred from homology"/>
<keyword evidence="3 7" id="KW-0460">Magnesium</keyword>
<feature type="domain" description="Mandelate racemase/muconate lactonizing enzyme C-terminal" evidence="9">
    <location>
        <begin position="140"/>
        <end position="239"/>
    </location>
</feature>
<dbReference type="SUPFAM" id="SSF51604">
    <property type="entry name" value="Enolase C-terminal domain-like"/>
    <property type="match status" value="1"/>
</dbReference>
<feature type="binding site" evidence="6">
    <location>
        <position position="297"/>
    </location>
    <ligand>
        <name>substrate</name>
    </ligand>
</feature>
<comment type="caution">
    <text evidence="10">The sequence shown here is derived from an EMBL/GenBank/DDBJ whole genome shotgun (WGS) entry which is preliminary data.</text>
</comment>
<keyword evidence="11" id="KW-1185">Reference proteome</keyword>
<evidence type="ECO:0000256" key="4">
    <source>
        <dbReference type="ARBA" id="ARBA00023235"/>
    </source>
</evidence>
<feature type="active site" description="Proton acceptor; specific for (S)-substrate epimerization" evidence="5">
    <location>
        <position position="267"/>
    </location>
</feature>
<comment type="cofactor">
    <cofactor evidence="7 8">
        <name>Mg(2+)</name>
        <dbReference type="ChEBI" id="CHEBI:18420"/>
    </cofactor>
    <text evidence="7 8">Binds 1 Mg(2+) ion per subunit.</text>
</comment>
<dbReference type="InterPro" id="IPR013341">
    <property type="entry name" value="Mandelate_racemase_N_dom"/>
</dbReference>
<dbReference type="FunFam" id="3.30.390.10:FF:000009">
    <property type="entry name" value="Hydrophobic dipeptide epimerase"/>
    <property type="match status" value="1"/>
</dbReference>
<evidence type="ECO:0000259" key="9">
    <source>
        <dbReference type="SMART" id="SM00922"/>
    </source>
</evidence>
<organism evidence="10 11">
    <name type="scientific">Rhodoferax antarcticus ANT.BR</name>
    <dbReference type="NCBI Taxonomy" id="1111071"/>
    <lineage>
        <taxon>Bacteria</taxon>
        <taxon>Pseudomonadati</taxon>
        <taxon>Pseudomonadota</taxon>
        <taxon>Betaproteobacteria</taxon>
        <taxon>Burkholderiales</taxon>
        <taxon>Comamonadaceae</taxon>
        <taxon>Rhodoferax</taxon>
    </lineage>
</organism>
<evidence type="ECO:0000256" key="5">
    <source>
        <dbReference type="PIRSR" id="PIRSR634603-1"/>
    </source>
</evidence>
<dbReference type="STRING" id="81479.RA876_06540"/>
<dbReference type="EMBL" id="MSYM01000013">
    <property type="protein sequence ID" value="OLP06250.1"/>
    <property type="molecule type" value="Genomic_DNA"/>
</dbReference>
<keyword evidence="4 8" id="KW-0413">Isomerase</keyword>
<dbReference type="CDD" id="cd03319">
    <property type="entry name" value="L-Ala-DL-Glu_epimerase"/>
    <property type="match status" value="1"/>
</dbReference>
<accession>A0A1Q8YEF6</accession>